<sequence>MTTHDLLLISLGAWLVLLALATVELAAEIRWRLRYRRRVRDASRTTAAATARES</sequence>
<evidence type="ECO:0000313" key="1">
    <source>
        <dbReference type="EMBL" id="MCQ4043855.1"/>
    </source>
</evidence>
<accession>A0ABT1PEQ3</accession>
<dbReference type="RefSeq" id="WP_255929300.1">
    <property type="nucleotide sequence ID" value="NZ_JANFNH010000020.1"/>
</dbReference>
<protein>
    <recommendedName>
        <fullName evidence="3">Heme exporter protein D</fullName>
    </recommendedName>
</protein>
<gene>
    <name evidence="1" type="ORF">NON19_17965</name>
</gene>
<dbReference type="Proteomes" id="UP001206206">
    <property type="component" value="Unassembled WGS sequence"/>
</dbReference>
<organism evidence="1 2">
    <name type="scientific">Streptantibioticus rubrisoli</name>
    <dbReference type="NCBI Taxonomy" id="1387313"/>
    <lineage>
        <taxon>Bacteria</taxon>
        <taxon>Bacillati</taxon>
        <taxon>Actinomycetota</taxon>
        <taxon>Actinomycetes</taxon>
        <taxon>Kitasatosporales</taxon>
        <taxon>Streptomycetaceae</taxon>
        <taxon>Streptantibioticus</taxon>
    </lineage>
</organism>
<reference evidence="1 2" key="1">
    <citation type="submission" date="2022-06" db="EMBL/GenBank/DDBJ databases">
        <title>Draft genome sequence of type strain Streptomyces rubrisoli DSM 42083.</title>
        <authorList>
            <person name="Duangmal K."/>
            <person name="Klaysubun C."/>
        </authorList>
    </citation>
    <scope>NUCLEOTIDE SEQUENCE [LARGE SCALE GENOMIC DNA]</scope>
    <source>
        <strain evidence="1 2">DSM 42083</strain>
    </source>
</reference>
<keyword evidence="2" id="KW-1185">Reference proteome</keyword>
<evidence type="ECO:0000313" key="2">
    <source>
        <dbReference type="Proteomes" id="UP001206206"/>
    </source>
</evidence>
<dbReference type="EMBL" id="JANFNH010000020">
    <property type="protein sequence ID" value="MCQ4043855.1"/>
    <property type="molecule type" value="Genomic_DNA"/>
</dbReference>
<comment type="caution">
    <text evidence="1">The sequence shown here is derived from an EMBL/GenBank/DDBJ whole genome shotgun (WGS) entry which is preliminary data.</text>
</comment>
<evidence type="ECO:0008006" key="3">
    <source>
        <dbReference type="Google" id="ProtNLM"/>
    </source>
</evidence>
<proteinExistence type="predicted"/>
<name>A0ABT1PEQ3_9ACTN</name>